<dbReference type="GO" id="GO:0071596">
    <property type="term" value="P:ubiquitin-dependent protein catabolic process via the N-end rule pathway"/>
    <property type="evidence" value="ECO:0007669"/>
    <property type="project" value="UniProtKB-UniRule"/>
</dbReference>
<keyword evidence="1" id="KW-0833">Ubl conjugation pathway</keyword>
<feature type="region of interest" description="Disordered" evidence="2">
    <location>
        <begin position="34"/>
        <end position="58"/>
    </location>
</feature>
<dbReference type="AlphaFoldDB" id="A0A3P7MFY5"/>
<dbReference type="GO" id="GO:0016567">
    <property type="term" value="P:protein ubiquitination"/>
    <property type="evidence" value="ECO:0007669"/>
    <property type="project" value="UniProtKB-UniRule"/>
</dbReference>
<dbReference type="GO" id="GO:0005737">
    <property type="term" value="C:cytoplasm"/>
    <property type="evidence" value="ECO:0007669"/>
    <property type="project" value="TreeGrafter"/>
</dbReference>
<evidence type="ECO:0000313" key="4">
    <source>
        <dbReference type="EMBL" id="VDN28404.1"/>
    </source>
</evidence>
<dbReference type="EC" id="2.3.2.27" evidence="1"/>
<accession>A0A3P7MFY5</accession>
<dbReference type="Pfam" id="PF18995">
    <property type="entry name" value="PRT6_C"/>
    <property type="match status" value="2"/>
</dbReference>
<dbReference type="GO" id="GO:0000151">
    <property type="term" value="C:ubiquitin ligase complex"/>
    <property type="evidence" value="ECO:0007669"/>
    <property type="project" value="TreeGrafter"/>
</dbReference>
<dbReference type="OrthoDB" id="15304at2759"/>
<keyword evidence="5" id="KW-1185">Reference proteome</keyword>
<dbReference type="EMBL" id="UYRT01084136">
    <property type="protein sequence ID" value="VDN28404.1"/>
    <property type="molecule type" value="Genomic_DNA"/>
</dbReference>
<feature type="domain" description="E3 ubiquitin-protein ligase UBR-like C-terminal" evidence="3">
    <location>
        <begin position="338"/>
        <end position="478"/>
    </location>
</feature>
<sequence>MMYGAQQQGTDDDVKFAKHQWTQLTFGFRQNEIPSKDASEADRDDYTQQSSVSESSSTLGPIAKMRVAQDSDVETGIPVVMYDLKTTLIRISAYVLTNDSLTNEDKKGLLKFIYQIVLYASIVRTAVIAVFHLSPEQLPETKNLQLSSEVFTFATANVVERLFSSRPYQKPEDILCSGKTEVDFEKAFRYSCTDLARFTAQFWHECGMIVFDETYLIGHATFEETHKLLTGDDELSVAFLPAAHVEKWVDELFGKITTTSFVGILRSEPLGYRRFTLLELPHSYDDLFALYFGRDCFMCCQVPRMPFICLLCAVLCCLDNCCAMVVRGETADNEVERILRSEPLGYRRFTLLELPHSYDDLFALYFGRDCFMCCQVPRMPFICLLCAVLCCLDNCCAMVVRGETADNEVERHTMECGGGIGCFLSLTTSLIVIVCNHKAAFWGSVYLDSHGEEDRNLRRGKPLFLSERRLARLRSDWVMQSFDQLNLKFFSFENLITNLRDSHYILF</sequence>
<dbReference type="UniPathway" id="UPA00143"/>
<dbReference type="PANTHER" id="PTHR21497:SF39">
    <property type="entry name" value="E3 UBIQUITIN-PROTEIN LIGASE UBR3"/>
    <property type="match status" value="1"/>
</dbReference>
<comment type="catalytic activity">
    <reaction evidence="1">
        <text>S-ubiquitinyl-[E2 ubiquitin-conjugating enzyme]-L-cysteine + [acceptor protein]-L-lysine = [E2 ubiquitin-conjugating enzyme]-L-cysteine + N(6)-ubiquitinyl-[acceptor protein]-L-lysine.</text>
        <dbReference type="EC" id="2.3.2.27"/>
    </reaction>
</comment>
<dbReference type="GO" id="GO:0061630">
    <property type="term" value="F:ubiquitin protein ligase activity"/>
    <property type="evidence" value="ECO:0007669"/>
    <property type="project" value="UniProtKB-UniRule"/>
</dbReference>
<evidence type="ECO:0000256" key="2">
    <source>
        <dbReference type="SAM" id="MobiDB-lite"/>
    </source>
</evidence>
<dbReference type="Proteomes" id="UP000271098">
    <property type="component" value="Unassembled WGS sequence"/>
</dbReference>
<keyword evidence="1" id="KW-0808">Transferase</keyword>
<keyword evidence="1" id="KW-0863">Zinc-finger</keyword>
<proteinExistence type="inferred from homology"/>
<keyword evidence="1" id="KW-0862">Zinc</keyword>
<dbReference type="InterPro" id="IPR044046">
    <property type="entry name" value="E3_ligase_UBR-like_C"/>
</dbReference>
<keyword evidence="1" id="KW-0479">Metal-binding</keyword>
<name>A0A3P7MFY5_9BILA</name>
<feature type="domain" description="E3 ubiquitin-protein ligase UBR-like C-terminal" evidence="3">
    <location>
        <begin position="70"/>
        <end position="324"/>
    </location>
</feature>
<dbReference type="InterPro" id="IPR039164">
    <property type="entry name" value="UBR1-like"/>
</dbReference>
<comment type="similarity">
    <text evidence="1">Belongs to the E3 ubiquitin-protein ligase UBR1-like family.</text>
</comment>
<organism evidence="4 5">
    <name type="scientific">Gongylonema pulchrum</name>
    <dbReference type="NCBI Taxonomy" id="637853"/>
    <lineage>
        <taxon>Eukaryota</taxon>
        <taxon>Metazoa</taxon>
        <taxon>Ecdysozoa</taxon>
        <taxon>Nematoda</taxon>
        <taxon>Chromadorea</taxon>
        <taxon>Rhabditida</taxon>
        <taxon>Spirurina</taxon>
        <taxon>Spiruromorpha</taxon>
        <taxon>Spiruroidea</taxon>
        <taxon>Gongylonematidae</taxon>
        <taxon>Gongylonema</taxon>
    </lineage>
</organism>
<feature type="compositionally biased region" description="Basic and acidic residues" evidence="2">
    <location>
        <begin position="34"/>
        <end position="46"/>
    </location>
</feature>
<comment type="pathway">
    <text evidence="1">Protein modification; protein ubiquitination.</text>
</comment>
<dbReference type="PANTHER" id="PTHR21497">
    <property type="entry name" value="UBIQUITIN LIGASE E3 ALPHA-RELATED"/>
    <property type="match status" value="1"/>
</dbReference>
<gene>
    <name evidence="4" type="ORF">GPUH_LOCUS16715</name>
</gene>
<dbReference type="GO" id="GO:0008270">
    <property type="term" value="F:zinc ion binding"/>
    <property type="evidence" value="ECO:0007669"/>
    <property type="project" value="UniProtKB-UniRule"/>
</dbReference>
<evidence type="ECO:0000313" key="5">
    <source>
        <dbReference type="Proteomes" id="UP000271098"/>
    </source>
</evidence>
<comment type="function">
    <text evidence="1">Ubiquitin ligase protein which is a component of the N-end rule pathway. Recognizes and binds to proteins bearing specific N-terminal residues that are destabilizing according to the N-end rule, leading to their ubiquitination and subsequent degradation.</text>
</comment>
<protein>
    <recommendedName>
        <fullName evidence="1">E3 ubiquitin-protein ligase</fullName>
        <ecNumber evidence="1">2.3.2.27</ecNumber>
    </recommendedName>
</protein>
<reference evidence="4 5" key="1">
    <citation type="submission" date="2018-11" db="EMBL/GenBank/DDBJ databases">
        <authorList>
            <consortium name="Pathogen Informatics"/>
        </authorList>
    </citation>
    <scope>NUCLEOTIDE SEQUENCE [LARGE SCALE GENOMIC DNA]</scope>
</reference>
<evidence type="ECO:0000256" key="1">
    <source>
        <dbReference type="RuleBase" id="RU366018"/>
    </source>
</evidence>
<evidence type="ECO:0000259" key="3">
    <source>
        <dbReference type="Pfam" id="PF18995"/>
    </source>
</evidence>